<proteinExistence type="inferred from homology"/>
<dbReference type="AlphaFoldDB" id="A0A7J9B186"/>
<dbReference type="GO" id="GO:0005634">
    <property type="term" value="C:nucleus"/>
    <property type="evidence" value="ECO:0007669"/>
    <property type="project" value="UniProtKB-SubCell"/>
</dbReference>
<dbReference type="Gene3D" id="1.10.287.660">
    <property type="entry name" value="Helix hairpin bin"/>
    <property type="match status" value="1"/>
</dbReference>
<evidence type="ECO:0000256" key="1">
    <source>
        <dbReference type="ARBA" id="ARBA00004123"/>
    </source>
</evidence>
<reference evidence="4 5" key="1">
    <citation type="journal article" date="2019" name="Genome Biol. Evol.">
        <title>Insights into the evolution of the New World diploid cottons (Gossypium, subgenus Houzingenia) based on genome sequencing.</title>
        <authorList>
            <person name="Grover C.E."/>
            <person name="Arick M.A. 2nd"/>
            <person name="Thrash A."/>
            <person name="Conover J.L."/>
            <person name="Sanders W.S."/>
            <person name="Peterson D.G."/>
            <person name="Frelichowski J.E."/>
            <person name="Scheffler J.A."/>
            <person name="Scheffler B.E."/>
            <person name="Wendel J.F."/>
        </authorList>
    </citation>
    <scope>NUCLEOTIDE SEQUENCE [LARGE SCALE GENOMIC DNA]</scope>
    <source>
        <strain evidence="4">4</strain>
        <tissue evidence="4">Leaf</tissue>
    </source>
</reference>
<protein>
    <submittedName>
        <fullName evidence="4">Uncharacterized protein</fullName>
    </submittedName>
</protein>
<dbReference type="Proteomes" id="UP000593574">
    <property type="component" value="Unassembled WGS sequence"/>
</dbReference>
<organism evidence="4 5">
    <name type="scientific">Gossypium laxum</name>
    <dbReference type="NCBI Taxonomy" id="34288"/>
    <lineage>
        <taxon>Eukaryota</taxon>
        <taxon>Viridiplantae</taxon>
        <taxon>Streptophyta</taxon>
        <taxon>Embryophyta</taxon>
        <taxon>Tracheophyta</taxon>
        <taxon>Spermatophyta</taxon>
        <taxon>Magnoliopsida</taxon>
        <taxon>eudicotyledons</taxon>
        <taxon>Gunneridae</taxon>
        <taxon>Pentapetalae</taxon>
        <taxon>rosids</taxon>
        <taxon>malvids</taxon>
        <taxon>Malvales</taxon>
        <taxon>Malvaceae</taxon>
        <taxon>Malvoideae</taxon>
        <taxon>Gossypium</taxon>
    </lineage>
</organism>
<gene>
    <name evidence="4" type="ORF">Golax_022987</name>
</gene>
<dbReference type="InterPro" id="IPR029012">
    <property type="entry name" value="Helix_hairpin_bin_sf"/>
</dbReference>
<evidence type="ECO:0000313" key="5">
    <source>
        <dbReference type="Proteomes" id="UP000593574"/>
    </source>
</evidence>
<keyword evidence="3" id="KW-0539">Nucleus</keyword>
<evidence type="ECO:0000256" key="3">
    <source>
        <dbReference type="ARBA" id="ARBA00023242"/>
    </source>
</evidence>
<keyword evidence="5" id="KW-1185">Reference proteome</keyword>
<evidence type="ECO:0000256" key="2">
    <source>
        <dbReference type="ARBA" id="ARBA00007002"/>
    </source>
</evidence>
<dbReference type="Pfam" id="PF06246">
    <property type="entry name" value="Isy1"/>
    <property type="match status" value="2"/>
</dbReference>
<accession>A0A7J9B186</accession>
<comment type="caution">
    <text evidence="4">The sequence shown here is derived from an EMBL/GenBank/DDBJ whole genome shotgun (WGS) entry which is preliminary data.</text>
</comment>
<comment type="subcellular location">
    <subcellularLocation>
        <location evidence="1">Nucleus</location>
    </subcellularLocation>
</comment>
<name>A0A7J9B186_9ROSI</name>
<comment type="similarity">
    <text evidence="2">Belongs to the ISY1 family.</text>
</comment>
<dbReference type="EMBL" id="JABEZV010441919">
    <property type="protein sequence ID" value="MBA0730040.1"/>
    <property type="molecule type" value="Genomic_DNA"/>
</dbReference>
<dbReference type="InterPro" id="IPR037200">
    <property type="entry name" value="Isy1_sf"/>
</dbReference>
<dbReference type="PANTHER" id="PTHR13021">
    <property type="entry name" value="PRE-MRNA-SPLICING FACTOR ISY1"/>
    <property type="match status" value="1"/>
</dbReference>
<dbReference type="SUPFAM" id="SSF140102">
    <property type="entry name" value="ISY1 domain-like"/>
    <property type="match status" value="1"/>
</dbReference>
<evidence type="ECO:0000313" key="4">
    <source>
        <dbReference type="EMBL" id="MBA0730040.1"/>
    </source>
</evidence>
<sequence length="153" mass="18151">MLNRFITLKAEEKKKPKECRHFLAFECHDLVKANKWCQQIMRKINHKVTEIQNKALGEHRLCDLNDKINKLIRQKVTFGTTRGLTYRYFEATKKLSGVRDLFEKLSKLQKRRTIYDIYKSIDASYYGYKDEEDGVLARVEGPTEEKMRAEAEE</sequence>
<dbReference type="GO" id="GO:0000350">
    <property type="term" value="P:generation of catalytic spliceosome for second transesterification step"/>
    <property type="evidence" value="ECO:0007669"/>
    <property type="project" value="InterPro"/>
</dbReference>
<dbReference type="InterPro" id="IPR009360">
    <property type="entry name" value="Isy1"/>
</dbReference>